<reference evidence="3 4" key="1">
    <citation type="submission" date="2016-01" db="EMBL/GenBank/DDBJ databases">
        <title>Use of Whole Genome Sequencing to ascertain that Brevibacterium massiliense (Roux, Raoult 2009) is a later heterotypic synonym of Brevibacterium ravenspurgense (Mages 2008).</title>
        <authorList>
            <person name="Bernier A.-M."/>
            <person name="Burdz T."/>
            <person name="Huynh C."/>
            <person name="Pachecho A.L."/>
            <person name="Wiebe D."/>
            <person name="Bonner C."/>
            <person name="Bernard K."/>
        </authorList>
    </citation>
    <scope>NUCLEOTIDE SEQUENCE [LARGE SCALE GENOMIC DNA]</scope>
    <source>
        <strain evidence="3 4">CCUG56047</strain>
    </source>
</reference>
<dbReference type="Gene3D" id="3.30.420.10">
    <property type="entry name" value="Ribonuclease H-like superfamily/Ribonuclease H"/>
    <property type="match status" value="1"/>
</dbReference>
<dbReference type="InterPro" id="IPR006054">
    <property type="entry name" value="DnaQ"/>
</dbReference>
<evidence type="ECO:0000256" key="1">
    <source>
        <dbReference type="ARBA" id="ARBA00022839"/>
    </source>
</evidence>
<dbReference type="InterPro" id="IPR050066">
    <property type="entry name" value="UvrABC_protein_C"/>
</dbReference>
<dbReference type="FunFam" id="3.30.420.10:FF:000045">
    <property type="entry name" value="3'-5' exonuclease DinG"/>
    <property type="match status" value="1"/>
</dbReference>
<keyword evidence="3" id="KW-0548">Nucleotidyltransferase</keyword>
<dbReference type="SMART" id="SM00465">
    <property type="entry name" value="GIYc"/>
    <property type="match status" value="1"/>
</dbReference>
<dbReference type="InterPro" id="IPR047296">
    <property type="entry name" value="GIY-YIG_UvrC_Cho"/>
</dbReference>
<dbReference type="GO" id="GO:0003887">
    <property type="term" value="F:DNA-directed DNA polymerase activity"/>
    <property type="evidence" value="ECO:0007669"/>
    <property type="project" value="UniProtKB-EC"/>
</dbReference>
<dbReference type="GO" id="GO:0003677">
    <property type="term" value="F:DNA binding"/>
    <property type="evidence" value="ECO:0007669"/>
    <property type="project" value="InterPro"/>
</dbReference>
<dbReference type="SMART" id="SM00479">
    <property type="entry name" value="EXOIII"/>
    <property type="match status" value="1"/>
</dbReference>
<dbReference type="CDD" id="cd06127">
    <property type="entry name" value="DEDDh"/>
    <property type="match status" value="1"/>
</dbReference>
<protein>
    <submittedName>
        <fullName evidence="3">DNA polymerase III PolC-type</fullName>
        <ecNumber evidence="3">2.7.7.7</ecNumber>
    </submittedName>
</protein>
<proteinExistence type="predicted"/>
<dbReference type="Gene3D" id="3.40.1440.10">
    <property type="entry name" value="GIY-YIG endonuclease"/>
    <property type="match status" value="1"/>
</dbReference>
<dbReference type="EMBL" id="LQQC01000010">
    <property type="protein sequence ID" value="KXZ58238.1"/>
    <property type="molecule type" value="Genomic_DNA"/>
</dbReference>
<dbReference type="SUPFAM" id="SSF82771">
    <property type="entry name" value="GIY-YIG endonuclease"/>
    <property type="match status" value="1"/>
</dbReference>
<dbReference type="PATRIC" id="fig|479117.4.peg.1271"/>
<dbReference type="PANTHER" id="PTHR30562:SF1">
    <property type="entry name" value="UVRABC SYSTEM PROTEIN C"/>
    <property type="match status" value="1"/>
</dbReference>
<dbReference type="SUPFAM" id="SSF53098">
    <property type="entry name" value="Ribonuclease H-like"/>
    <property type="match status" value="1"/>
</dbReference>
<dbReference type="GO" id="GO:0004527">
    <property type="term" value="F:exonuclease activity"/>
    <property type="evidence" value="ECO:0007669"/>
    <property type="project" value="UniProtKB-KW"/>
</dbReference>
<dbReference type="Proteomes" id="UP000243589">
    <property type="component" value="Unassembled WGS sequence"/>
</dbReference>
<gene>
    <name evidence="3" type="primary">polC_1</name>
    <name evidence="3" type="ORF">Bravens_01276</name>
</gene>
<evidence type="ECO:0000313" key="4">
    <source>
        <dbReference type="Proteomes" id="UP000243589"/>
    </source>
</evidence>
<sequence>MKEFPGFDLPEPARSGQLSIADIGTDLSDVTFTVLDFETTGADRAGGNVTEIGAVRVRGGRIDGEFQTLVNPAGQAISPFVQRLTGISNSMVVTAPEMRAVLPSFLEFARGTVLVAHNAPFDIGILRRACEEHEYPWPGFPVVDTLTLARRLLPKTEVRNHKLGTLAQHFGTATDPEHRALADARATTELLHHLFDRLGGYGVTTLEELLSIKPKGLGRRRTKLHLAENVPSAPGVYMFLDGARRVLYIGKSRDMRSRVRSYFTAGETRGRMTEMVTAAQEVTTIPCATEIEAAVREVRLIGELAPPYNRRSKRPERQTWLKFTDEAFPRLSAVRSRPPRNLLVAGPFSSHKSALQAKQVLEQLYPLKTCTQNPRSEKFRPCAASQVDACGGPCSGVTDEQAYQDAISGLEQFAAGNTSDFSQQLRGRLRQLSQNQRFETAGETLDAAVHMLRVQARAEAADLLKDTEQITAARPQPDGSWELALIRWGRLAASETAAKTSGVLSAAQAIEATAAHVEPDQHTLLEEHTLLSGWLYAEGTVLISSTAPLLLPRTGFSYASAQLGSSGRGG</sequence>
<dbReference type="GO" id="GO:0006289">
    <property type="term" value="P:nucleotide-excision repair"/>
    <property type="evidence" value="ECO:0007669"/>
    <property type="project" value="InterPro"/>
</dbReference>
<dbReference type="NCBIfam" id="NF005905">
    <property type="entry name" value="PRK07883.1-3"/>
    <property type="match status" value="1"/>
</dbReference>
<keyword evidence="4" id="KW-1185">Reference proteome</keyword>
<comment type="caution">
    <text evidence="3">The sequence shown here is derived from an EMBL/GenBank/DDBJ whole genome shotgun (WGS) entry which is preliminary data.</text>
</comment>
<dbReference type="InterPro" id="IPR000305">
    <property type="entry name" value="GIY-YIG_endonuc"/>
</dbReference>
<evidence type="ECO:0000313" key="3">
    <source>
        <dbReference type="EMBL" id="KXZ58238.1"/>
    </source>
</evidence>
<keyword evidence="1" id="KW-0540">Nuclease</keyword>
<dbReference type="InterPro" id="IPR013520">
    <property type="entry name" value="Ribonucl_H"/>
</dbReference>
<dbReference type="NCBIfam" id="NF005907">
    <property type="entry name" value="PRK07883.1-5"/>
    <property type="match status" value="1"/>
</dbReference>
<keyword evidence="1" id="KW-0378">Hydrolase</keyword>
<accession>A0A150H8Q7</accession>
<dbReference type="InterPro" id="IPR012337">
    <property type="entry name" value="RNaseH-like_sf"/>
</dbReference>
<evidence type="ECO:0000259" key="2">
    <source>
        <dbReference type="PROSITE" id="PS50164"/>
    </source>
</evidence>
<dbReference type="Pfam" id="PF00929">
    <property type="entry name" value="RNase_T"/>
    <property type="match status" value="1"/>
</dbReference>
<dbReference type="GO" id="GO:0009380">
    <property type="term" value="C:excinuclease repair complex"/>
    <property type="evidence" value="ECO:0007669"/>
    <property type="project" value="TreeGrafter"/>
</dbReference>
<dbReference type="NCBIfam" id="TIGR00573">
    <property type="entry name" value="dnaq"/>
    <property type="match status" value="1"/>
</dbReference>
<feature type="domain" description="GIY-YIG" evidence="2">
    <location>
        <begin position="232"/>
        <end position="310"/>
    </location>
</feature>
<dbReference type="AlphaFoldDB" id="A0A150H8Q7"/>
<organism evidence="3 4">
    <name type="scientific">Brevibacterium ravenspurgense</name>
    <dbReference type="NCBI Taxonomy" id="479117"/>
    <lineage>
        <taxon>Bacteria</taxon>
        <taxon>Bacillati</taxon>
        <taxon>Actinomycetota</taxon>
        <taxon>Actinomycetes</taxon>
        <taxon>Micrococcales</taxon>
        <taxon>Brevibacteriaceae</taxon>
        <taxon>Brevibacterium</taxon>
    </lineage>
</organism>
<dbReference type="InterPro" id="IPR035901">
    <property type="entry name" value="GIY-YIG_endonuc_sf"/>
</dbReference>
<dbReference type="PROSITE" id="PS50164">
    <property type="entry name" value="GIY_YIG"/>
    <property type="match status" value="1"/>
</dbReference>
<keyword evidence="3" id="KW-0808">Transferase</keyword>
<dbReference type="GO" id="GO:0006260">
    <property type="term" value="P:DNA replication"/>
    <property type="evidence" value="ECO:0007669"/>
    <property type="project" value="InterPro"/>
</dbReference>
<dbReference type="CDD" id="cd10434">
    <property type="entry name" value="GIY-YIG_UvrC_Cho"/>
    <property type="match status" value="1"/>
</dbReference>
<dbReference type="RefSeq" id="WP_062021483.1">
    <property type="nucleotide sequence ID" value="NZ_LQQC01000010.1"/>
</dbReference>
<name>A0A150H8Q7_9MICO</name>
<dbReference type="PANTHER" id="PTHR30562">
    <property type="entry name" value="UVRC/OXIDOREDUCTASE"/>
    <property type="match status" value="1"/>
</dbReference>
<dbReference type="InterPro" id="IPR036397">
    <property type="entry name" value="RNaseH_sf"/>
</dbReference>
<dbReference type="EC" id="2.7.7.7" evidence="3"/>
<keyword evidence="1" id="KW-0269">Exonuclease</keyword>